<accession>A0AAV6X992</accession>
<keyword evidence="2" id="KW-1185">Reference proteome</keyword>
<protein>
    <submittedName>
        <fullName evidence="1">Uncharacterized protein</fullName>
    </submittedName>
</protein>
<sequence>MAAYGAVVSLLRTLDTVLHPEDLIESQMYKDRNSTSQVLYNLARFCLVLDIFMKSQMYKDPKCNACEGTTWEPVEGQFCKLKFLLLQQIDLVEWVADETNFPCLNA</sequence>
<comment type="caution">
    <text evidence="1">The sequence shown here is derived from an EMBL/GenBank/DDBJ whole genome shotgun (WGS) entry which is preliminary data.</text>
</comment>
<organism evidence="1 2">
    <name type="scientific">Buddleja alternifolia</name>
    <dbReference type="NCBI Taxonomy" id="168488"/>
    <lineage>
        <taxon>Eukaryota</taxon>
        <taxon>Viridiplantae</taxon>
        <taxon>Streptophyta</taxon>
        <taxon>Embryophyta</taxon>
        <taxon>Tracheophyta</taxon>
        <taxon>Spermatophyta</taxon>
        <taxon>Magnoliopsida</taxon>
        <taxon>eudicotyledons</taxon>
        <taxon>Gunneridae</taxon>
        <taxon>Pentapetalae</taxon>
        <taxon>asterids</taxon>
        <taxon>lamiids</taxon>
        <taxon>Lamiales</taxon>
        <taxon>Scrophulariaceae</taxon>
        <taxon>Buddlejeae</taxon>
        <taxon>Buddleja</taxon>
    </lineage>
</organism>
<evidence type="ECO:0000313" key="1">
    <source>
        <dbReference type="EMBL" id="KAG8378939.1"/>
    </source>
</evidence>
<evidence type="ECO:0000313" key="2">
    <source>
        <dbReference type="Proteomes" id="UP000826271"/>
    </source>
</evidence>
<dbReference type="Proteomes" id="UP000826271">
    <property type="component" value="Unassembled WGS sequence"/>
</dbReference>
<dbReference type="AlphaFoldDB" id="A0AAV6X992"/>
<dbReference type="EMBL" id="WHWC01000007">
    <property type="protein sequence ID" value="KAG8378939.1"/>
    <property type="molecule type" value="Genomic_DNA"/>
</dbReference>
<gene>
    <name evidence="1" type="ORF">BUALT_Bualt07G0036700</name>
</gene>
<proteinExistence type="predicted"/>
<reference evidence="1" key="1">
    <citation type="submission" date="2019-10" db="EMBL/GenBank/DDBJ databases">
        <authorList>
            <person name="Zhang R."/>
            <person name="Pan Y."/>
            <person name="Wang J."/>
            <person name="Ma R."/>
            <person name="Yu S."/>
        </authorList>
    </citation>
    <scope>NUCLEOTIDE SEQUENCE</scope>
    <source>
        <strain evidence="1">LA-IB0</strain>
        <tissue evidence="1">Leaf</tissue>
    </source>
</reference>
<name>A0AAV6X992_9LAMI</name>